<dbReference type="Gene3D" id="1.10.3470.10">
    <property type="entry name" value="ABC transporter involved in vitamin B12 uptake, BtuC"/>
    <property type="match status" value="1"/>
</dbReference>
<evidence type="ECO:0000256" key="4">
    <source>
        <dbReference type="ARBA" id="ARBA00022475"/>
    </source>
</evidence>
<dbReference type="InterPro" id="IPR000522">
    <property type="entry name" value="ABC_transptr_permease_BtuC"/>
</dbReference>
<evidence type="ECO:0000256" key="2">
    <source>
        <dbReference type="ARBA" id="ARBA00007935"/>
    </source>
</evidence>
<name>A0A938B4G9_UNCTE</name>
<feature type="transmembrane region" description="Helical" evidence="8">
    <location>
        <begin position="197"/>
        <end position="219"/>
    </location>
</feature>
<gene>
    <name evidence="9" type="ORF">FJZ47_13110</name>
</gene>
<dbReference type="EMBL" id="VGLS01000391">
    <property type="protein sequence ID" value="MBM3224728.1"/>
    <property type="molecule type" value="Genomic_DNA"/>
</dbReference>
<dbReference type="CDD" id="cd06550">
    <property type="entry name" value="TM_ABC_iron-siderophores_like"/>
    <property type="match status" value="1"/>
</dbReference>
<proteinExistence type="inferred from homology"/>
<evidence type="ECO:0000313" key="9">
    <source>
        <dbReference type="EMBL" id="MBM3224728.1"/>
    </source>
</evidence>
<keyword evidence="3" id="KW-0813">Transport</keyword>
<dbReference type="Pfam" id="PF01032">
    <property type="entry name" value="FecCD"/>
    <property type="match status" value="1"/>
</dbReference>
<dbReference type="GO" id="GO:0022857">
    <property type="term" value="F:transmembrane transporter activity"/>
    <property type="evidence" value="ECO:0007669"/>
    <property type="project" value="InterPro"/>
</dbReference>
<evidence type="ECO:0000256" key="1">
    <source>
        <dbReference type="ARBA" id="ARBA00004651"/>
    </source>
</evidence>
<feature type="transmembrane region" description="Helical" evidence="8">
    <location>
        <begin position="66"/>
        <end position="84"/>
    </location>
</feature>
<keyword evidence="6 8" id="KW-1133">Transmembrane helix</keyword>
<feature type="transmembrane region" description="Helical" evidence="8">
    <location>
        <begin position="286"/>
        <end position="304"/>
    </location>
</feature>
<keyword evidence="7 8" id="KW-0472">Membrane</keyword>
<dbReference type="PANTHER" id="PTHR30472:SF25">
    <property type="entry name" value="ABC TRANSPORTER PERMEASE PROTEIN MJ0876-RELATED"/>
    <property type="match status" value="1"/>
</dbReference>
<evidence type="ECO:0000256" key="6">
    <source>
        <dbReference type="ARBA" id="ARBA00022989"/>
    </source>
</evidence>
<feature type="transmembrane region" description="Helical" evidence="8">
    <location>
        <begin position="153"/>
        <end position="177"/>
    </location>
</feature>
<evidence type="ECO:0000256" key="8">
    <source>
        <dbReference type="SAM" id="Phobius"/>
    </source>
</evidence>
<protein>
    <submittedName>
        <fullName evidence="9">Iron ABC transporter permease</fullName>
    </submittedName>
</protein>
<evidence type="ECO:0000256" key="3">
    <source>
        <dbReference type="ARBA" id="ARBA00022448"/>
    </source>
</evidence>
<dbReference type="AlphaFoldDB" id="A0A938B4G9"/>
<evidence type="ECO:0000256" key="5">
    <source>
        <dbReference type="ARBA" id="ARBA00022692"/>
    </source>
</evidence>
<dbReference type="PANTHER" id="PTHR30472">
    <property type="entry name" value="FERRIC ENTEROBACTIN TRANSPORT SYSTEM PERMEASE PROTEIN"/>
    <property type="match status" value="1"/>
</dbReference>
<dbReference type="GO" id="GO:0033214">
    <property type="term" value="P:siderophore-iron import into cell"/>
    <property type="evidence" value="ECO:0007669"/>
    <property type="project" value="TreeGrafter"/>
</dbReference>
<sequence>MPVLSGLGLLLLLSLFIGVSLGTLPVAPGTVATVLAANLLPAGWIDVSAISEADRVVVWLIRTPRVLVAALVGMGLALAGAQLQGLLHNPLASPDLIGTSAGGAFGAVLAIACGLAARSLWYLPLLAFLSAMGALCVVYAIATQRGRTPVATLLLSGVALNALLGAGTSLVLSLQASNYQVAQEIIFWLMGGLDSRTWIHVGMVAPCVLLGALIAATVVRELDVLLLGEEAAASLGVHIEHVKRTVLTSAALLTGAAVAVSGVLSFVGLVVPHMVRLVLGPAHRRVLPASALAGASLVILADVLARTIMRPEELRLGIITATFGAPFFLYLLLTRKREIGLG</sequence>
<dbReference type="SUPFAM" id="SSF81345">
    <property type="entry name" value="ABC transporter involved in vitamin B12 uptake, BtuC"/>
    <property type="match status" value="1"/>
</dbReference>
<dbReference type="GO" id="GO:0005886">
    <property type="term" value="C:plasma membrane"/>
    <property type="evidence" value="ECO:0007669"/>
    <property type="project" value="UniProtKB-SubCell"/>
</dbReference>
<feature type="transmembrane region" description="Helical" evidence="8">
    <location>
        <begin position="316"/>
        <end position="333"/>
    </location>
</feature>
<keyword evidence="5 8" id="KW-0812">Transmembrane</keyword>
<dbReference type="Proteomes" id="UP000712673">
    <property type="component" value="Unassembled WGS sequence"/>
</dbReference>
<keyword evidence="4" id="KW-1003">Cell membrane</keyword>
<organism evidence="9 10">
    <name type="scientific">Tectimicrobiota bacterium</name>
    <dbReference type="NCBI Taxonomy" id="2528274"/>
    <lineage>
        <taxon>Bacteria</taxon>
        <taxon>Pseudomonadati</taxon>
        <taxon>Nitrospinota/Tectimicrobiota group</taxon>
        <taxon>Candidatus Tectimicrobiota</taxon>
    </lineage>
</organism>
<evidence type="ECO:0000256" key="7">
    <source>
        <dbReference type="ARBA" id="ARBA00023136"/>
    </source>
</evidence>
<comment type="caution">
    <text evidence="9">The sequence shown here is derived from an EMBL/GenBank/DDBJ whole genome shotgun (WGS) entry which is preliminary data.</text>
</comment>
<accession>A0A938B4G9</accession>
<feature type="transmembrane region" description="Helical" evidence="8">
    <location>
        <begin position="96"/>
        <end position="117"/>
    </location>
</feature>
<comment type="subcellular location">
    <subcellularLocation>
        <location evidence="1">Cell membrane</location>
        <topology evidence="1">Multi-pass membrane protein</topology>
    </subcellularLocation>
</comment>
<dbReference type="InterPro" id="IPR037294">
    <property type="entry name" value="ABC_BtuC-like"/>
</dbReference>
<reference evidence="9" key="1">
    <citation type="submission" date="2019-03" db="EMBL/GenBank/DDBJ databases">
        <title>Lake Tanganyika Metagenome-Assembled Genomes (MAGs).</title>
        <authorList>
            <person name="Tran P."/>
        </authorList>
    </citation>
    <scope>NUCLEOTIDE SEQUENCE</scope>
    <source>
        <strain evidence="9">K_DeepCast_65m_m2_066</strain>
    </source>
</reference>
<evidence type="ECO:0000313" key="10">
    <source>
        <dbReference type="Proteomes" id="UP000712673"/>
    </source>
</evidence>
<feature type="transmembrane region" description="Helical" evidence="8">
    <location>
        <begin position="250"/>
        <end position="274"/>
    </location>
</feature>
<feature type="transmembrane region" description="Helical" evidence="8">
    <location>
        <begin position="123"/>
        <end position="141"/>
    </location>
</feature>
<comment type="similarity">
    <text evidence="2">Belongs to the binding-protein-dependent transport system permease family. FecCD subfamily.</text>
</comment>
<dbReference type="FunFam" id="1.10.3470.10:FF:000001">
    <property type="entry name" value="Vitamin B12 ABC transporter permease BtuC"/>
    <property type="match status" value="1"/>
</dbReference>